<dbReference type="SMART" id="SM00430">
    <property type="entry name" value="HOLI"/>
    <property type="match status" value="1"/>
</dbReference>
<evidence type="ECO:0000256" key="3">
    <source>
        <dbReference type="ARBA" id="ARBA00022723"/>
    </source>
</evidence>
<proteinExistence type="inferred from homology"/>
<dbReference type="PROSITE" id="PS51030">
    <property type="entry name" value="NUCLEAR_REC_DBD_2"/>
    <property type="match status" value="1"/>
</dbReference>
<keyword evidence="13" id="KW-1133">Transmembrane helix</keyword>
<dbReference type="InterPro" id="IPR001723">
    <property type="entry name" value="Nuclear_hrmn_rcpt"/>
</dbReference>
<dbReference type="GO" id="GO:0000978">
    <property type="term" value="F:RNA polymerase II cis-regulatory region sequence-specific DNA binding"/>
    <property type="evidence" value="ECO:0007669"/>
    <property type="project" value="InterPro"/>
</dbReference>
<feature type="transmembrane region" description="Helical" evidence="13">
    <location>
        <begin position="676"/>
        <end position="703"/>
    </location>
</feature>
<name>A0A915EE95_9BILA</name>
<evidence type="ECO:0000256" key="7">
    <source>
        <dbReference type="ARBA" id="ARBA00023125"/>
    </source>
</evidence>
<keyword evidence="3 11" id="KW-0479">Metal-binding</keyword>
<evidence type="ECO:0000256" key="11">
    <source>
        <dbReference type="RuleBase" id="RU004334"/>
    </source>
</evidence>
<dbReference type="GO" id="GO:0003700">
    <property type="term" value="F:DNA-binding transcription factor activity"/>
    <property type="evidence" value="ECO:0007669"/>
    <property type="project" value="InterPro"/>
</dbReference>
<keyword evidence="13" id="KW-0812">Transmembrane</keyword>
<feature type="domain" description="NR LBD" evidence="15">
    <location>
        <begin position="208"/>
        <end position="503"/>
    </location>
</feature>
<sequence>MHFQTSLPTLKLEIPFGDELIGMTSGAIGMTQLPVGRPLGSKKAKHDYSSENCSICFAKADGLHYGAISCRSCNAFFRRAVTFKQKFACRKGGNCDLKSVRCACRACRFGKCLQAGMSPEAVQPKRDPTGTQKNRRPPKRRKWSTSQLLENSEQFSPSLLPSVGSVVDSMTNISCDTSPNCELNSVSPYITLNTSLSPYISVCSPSPPLPQSVEEPNQGYEISFPTSIRLEAPTKTSSDRYMDDADEFEGLVRSYHEHLNMMNRAMMSIDDFLDEQEKGPLMRMMKPTDVERLSTTELNGFMFWIEKLNPFKNLEAKDREVFFKMYSVRKLSLDHFYTASKYPELIKKGCFAMLNNTFVPPDRTGFETLMDDERTKKAKRDILRPTIDRLWHTVVLPFMHMNITDAEIVTLHILLLWSSNNNRHVNEQTKQLMKKRREWAVDRLYEHYEQVGTTDPMVRLGEVLLLLPEIELVCDQHCKDFQVAQLFDFCNMSELCVISPVHGHQSSESSVASGVNSREQDFLGSVRGGNWLFLVQSSTPASSPVPELKCRGGLQLFSPAPQAPASIGSTESHSLSIPVISPVLIKYVPYCTHDAISLGSGGSRGSSNGRDGSRDDVDSRHDNSESRADSRADSDGGKKSGRGGWLKTTASSIGGRWPAGEYLMVSPAWLMENAGAVGWGIIAAMGALGSSALICGACCIGWYSKLRGQLNMNEHQNRQR</sequence>
<dbReference type="InterPro" id="IPR013088">
    <property type="entry name" value="Znf_NHR/GATA"/>
</dbReference>
<keyword evidence="9 11" id="KW-0675">Receptor</keyword>
<feature type="region of interest" description="Disordered" evidence="12">
    <location>
        <begin position="599"/>
        <end position="647"/>
    </location>
</feature>
<feature type="compositionally biased region" description="Basic and acidic residues" evidence="12">
    <location>
        <begin position="611"/>
        <end position="638"/>
    </location>
</feature>
<dbReference type="InterPro" id="IPR035500">
    <property type="entry name" value="NHR-like_dom_sf"/>
</dbReference>
<feature type="region of interest" description="Disordered" evidence="12">
    <location>
        <begin position="120"/>
        <end position="146"/>
    </location>
</feature>
<evidence type="ECO:0000256" key="2">
    <source>
        <dbReference type="ARBA" id="ARBA00005993"/>
    </source>
</evidence>
<dbReference type="Proteomes" id="UP000887574">
    <property type="component" value="Unplaced"/>
</dbReference>
<organism evidence="16 17">
    <name type="scientific">Ditylenchus dipsaci</name>
    <dbReference type="NCBI Taxonomy" id="166011"/>
    <lineage>
        <taxon>Eukaryota</taxon>
        <taxon>Metazoa</taxon>
        <taxon>Ecdysozoa</taxon>
        <taxon>Nematoda</taxon>
        <taxon>Chromadorea</taxon>
        <taxon>Rhabditida</taxon>
        <taxon>Tylenchina</taxon>
        <taxon>Tylenchomorpha</taxon>
        <taxon>Sphaerularioidea</taxon>
        <taxon>Anguinidae</taxon>
        <taxon>Anguininae</taxon>
        <taxon>Ditylenchus</taxon>
    </lineage>
</organism>
<evidence type="ECO:0000256" key="12">
    <source>
        <dbReference type="SAM" id="MobiDB-lite"/>
    </source>
</evidence>
<dbReference type="GO" id="GO:0008270">
    <property type="term" value="F:zinc ion binding"/>
    <property type="evidence" value="ECO:0007669"/>
    <property type="project" value="UniProtKB-KW"/>
</dbReference>
<evidence type="ECO:0000256" key="9">
    <source>
        <dbReference type="ARBA" id="ARBA00023170"/>
    </source>
</evidence>
<dbReference type="WBParaSite" id="jg5752">
    <property type="protein sequence ID" value="jg5752"/>
    <property type="gene ID" value="jg5752"/>
</dbReference>
<keyword evidence="7 11" id="KW-0238">DNA-binding</keyword>
<dbReference type="PANTHER" id="PTHR46587">
    <property type="entry name" value="NUCLEAR HORMONE RECEPTOR FAMILY"/>
    <property type="match status" value="1"/>
</dbReference>
<evidence type="ECO:0000256" key="6">
    <source>
        <dbReference type="ARBA" id="ARBA00023015"/>
    </source>
</evidence>
<comment type="subcellular location">
    <subcellularLocation>
        <location evidence="1 11">Nucleus</location>
    </subcellularLocation>
</comment>
<dbReference type="PRINTS" id="PR00047">
    <property type="entry name" value="STROIDFINGER"/>
</dbReference>
<dbReference type="CDD" id="cd06960">
    <property type="entry name" value="NR_DBD_HNF4A"/>
    <property type="match status" value="1"/>
</dbReference>
<dbReference type="SUPFAM" id="SSF48508">
    <property type="entry name" value="Nuclear receptor ligand-binding domain"/>
    <property type="match status" value="1"/>
</dbReference>
<dbReference type="InterPro" id="IPR049636">
    <property type="entry name" value="HNF4-like_DBD"/>
</dbReference>
<accession>A0A915EE95</accession>
<reference evidence="17" key="1">
    <citation type="submission" date="2022-11" db="UniProtKB">
        <authorList>
            <consortium name="WormBaseParasite"/>
        </authorList>
    </citation>
    <scope>IDENTIFICATION</scope>
</reference>
<evidence type="ECO:0000256" key="4">
    <source>
        <dbReference type="ARBA" id="ARBA00022771"/>
    </source>
</evidence>
<dbReference type="GO" id="GO:0005634">
    <property type="term" value="C:nucleus"/>
    <property type="evidence" value="ECO:0007669"/>
    <property type="project" value="UniProtKB-SubCell"/>
</dbReference>
<evidence type="ECO:0000256" key="5">
    <source>
        <dbReference type="ARBA" id="ARBA00022833"/>
    </source>
</evidence>
<dbReference type="InterPro" id="IPR001628">
    <property type="entry name" value="Znf_hrmn_rcpt"/>
</dbReference>
<keyword evidence="16" id="KW-1185">Reference proteome</keyword>
<dbReference type="SUPFAM" id="SSF57716">
    <property type="entry name" value="Glucocorticoid receptor-like (DNA-binding domain)"/>
    <property type="match status" value="1"/>
</dbReference>
<keyword evidence="5 11" id="KW-0862">Zinc</keyword>
<keyword evidence="8 11" id="KW-0804">Transcription</keyword>
<evidence type="ECO:0000256" key="8">
    <source>
        <dbReference type="ARBA" id="ARBA00023163"/>
    </source>
</evidence>
<evidence type="ECO:0000256" key="10">
    <source>
        <dbReference type="ARBA" id="ARBA00023242"/>
    </source>
</evidence>
<evidence type="ECO:0000259" key="15">
    <source>
        <dbReference type="PROSITE" id="PS51843"/>
    </source>
</evidence>
<feature type="domain" description="Nuclear receptor" evidence="14">
    <location>
        <begin position="50"/>
        <end position="124"/>
    </location>
</feature>
<dbReference type="Gene3D" id="3.30.50.10">
    <property type="entry name" value="Erythroid Transcription Factor GATA-1, subunit A"/>
    <property type="match status" value="1"/>
</dbReference>
<evidence type="ECO:0000313" key="16">
    <source>
        <dbReference type="Proteomes" id="UP000887574"/>
    </source>
</evidence>
<protein>
    <submittedName>
        <fullName evidence="17">Uncharacterized protein</fullName>
    </submittedName>
</protein>
<evidence type="ECO:0000259" key="14">
    <source>
        <dbReference type="PROSITE" id="PS51030"/>
    </source>
</evidence>
<dbReference type="FunFam" id="3.30.50.10:FF:000030">
    <property type="entry name" value="Nuclear Hormone Receptor family"/>
    <property type="match status" value="1"/>
</dbReference>
<dbReference type="SMART" id="SM00399">
    <property type="entry name" value="ZnF_C4"/>
    <property type="match status" value="1"/>
</dbReference>
<comment type="similarity">
    <text evidence="2 11">Belongs to the nuclear hormone receptor family.</text>
</comment>
<dbReference type="Pfam" id="PF00104">
    <property type="entry name" value="Hormone_recep"/>
    <property type="match status" value="1"/>
</dbReference>
<dbReference type="PRINTS" id="PR00398">
    <property type="entry name" value="STRDHORMONER"/>
</dbReference>
<keyword evidence="13" id="KW-0472">Membrane</keyword>
<evidence type="ECO:0000313" key="17">
    <source>
        <dbReference type="WBParaSite" id="jg5752"/>
    </source>
</evidence>
<dbReference type="Pfam" id="PF00105">
    <property type="entry name" value="zf-C4"/>
    <property type="match status" value="1"/>
</dbReference>
<dbReference type="PANTHER" id="PTHR46587:SF5">
    <property type="entry name" value="NUCLEAR HORMONE RECEPTOR FAMILY"/>
    <property type="match status" value="1"/>
</dbReference>
<dbReference type="AlphaFoldDB" id="A0A915EE95"/>
<dbReference type="InterPro" id="IPR000536">
    <property type="entry name" value="Nucl_hrmn_rcpt_lig-bd"/>
</dbReference>
<dbReference type="PROSITE" id="PS00031">
    <property type="entry name" value="NUCLEAR_REC_DBD_1"/>
    <property type="match status" value="1"/>
</dbReference>
<evidence type="ECO:0000256" key="1">
    <source>
        <dbReference type="ARBA" id="ARBA00004123"/>
    </source>
</evidence>
<keyword evidence="6 11" id="KW-0805">Transcription regulation</keyword>
<feature type="compositionally biased region" description="Basic residues" evidence="12">
    <location>
        <begin position="133"/>
        <end position="143"/>
    </location>
</feature>
<dbReference type="PROSITE" id="PS51843">
    <property type="entry name" value="NR_LBD"/>
    <property type="match status" value="1"/>
</dbReference>
<keyword evidence="10 11" id="KW-0539">Nucleus</keyword>
<keyword evidence="4 11" id="KW-0863">Zinc-finger</keyword>
<evidence type="ECO:0000256" key="13">
    <source>
        <dbReference type="SAM" id="Phobius"/>
    </source>
</evidence>
<dbReference type="Gene3D" id="1.10.565.10">
    <property type="entry name" value="Retinoid X Receptor"/>
    <property type="match status" value="1"/>
</dbReference>